<dbReference type="Gene3D" id="2.30.42.10">
    <property type="match status" value="1"/>
</dbReference>
<dbReference type="GO" id="GO:0070682">
    <property type="term" value="P:proteasome regulatory particle assembly"/>
    <property type="evidence" value="ECO:0007669"/>
    <property type="project" value="InterPro"/>
</dbReference>
<dbReference type="GO" id="GO:0005737">
    <property type="term" value="C:cytoplasm"/>
    <property type="evidence" value="ECO:0007669"/>
    <property type="project" value="TreeGrafter"/>
</dbReference>
<dbReference type="InterPro" id="IPR035269">
    <property type="entry name" value="PSMD9"/>
</dbReference>
<evidence type="ECO:0000313" key="5">
    <source>
        <dbReference type="EMBL" id="CAK0781700.1"/>
    </source>
</evidence>
<organism evidence="5 6">
    <name type="scientific">Coccomyxa viridis</name>
    <dbReference type="NCBI Taxonomy" id="1274662"/>
    <lineage>
        <taxon>Eukaryota</taxon>
        <taxon>Viridiplantae</taxon>
        <taxon>Chlorophyta</taxon>
        <taxon>core chlorophytes</taxon>
        <taxon>Trebouxiophyceae</taxon>
        <taxon>Trebouxiophyceae incertae sedis</taxon>
        <taxon>Coccomyxaceae</taxon>
        <taxon>Coccomyxa</taxon>
    </lineage>
</organism>
<proteinExistence type="inferred from homology"/>
<dbReference type="Pfam" id="PF18265">
    <property type="entry name" value="Nas2_N"/>
    <property type="match status" value="1"/>
</dbReference>
<dbReference type="InterPro" id="IPR036034">
    <property type="entry name" value="PDZ_sf"/>
</dbReference>
<sequence>MGAPDDETMALKVQLKDLLLKRENIEGDIALRAERLEVSGVGRTGSLVDKEGFPRADVDIASIRTDRRRLTELTNDHKALTKAMDQLLQQLHATQKPQNGHAQPHTPSSSRPAQRSEAIVEPAAPSASQLAHSRPFAKIDEVSEHSPASTAGLQVGDLLVGIGDVFLADSSPQEAMAQVASTVRRSRDTELVVLVLRRGLEVTVQLKPSMWAGAGLLGCHIVPLH</sequence>
<protein>
    <recommendedName>
        <fullName evidence="4">PDZ domain-containing protein</fullName>
    </recommendedName>
</protein>
<name>A0AAV1I630_9CHLO</name>
<dbReference type="InterPro" id="IPR040815">
    <property type="entry name" value="Nas2_N"/>
</dbReference>
<feature type="region of interest" description="Disordered" evidence="3">
    <location>
        <begin position="95"/>
        <end position="132"/>
    </location>
</feature>
<dbReference type="AlphaFoldDB" id="A0AAV1I630"/>
<dbReference type="GO" id="GO:0005634">
    <property type="term" value="C:nucleus"/>
    <property type="evidence" value="ECO:0007669"/>
    <property type="project" value="TreeGrafter"/>
</dbReference>
<keyword evidence="2" id="KW-0143">Chaperone</keyword>
<comment type="caution">
    <text evidence="5">The sequence shown here is derived from an EMBL/GenBank/DDBJ whole genome shotgun (WGS) entry which is preliminary data.</text>
</comment>
<dbReference type="PANTHER" id="PTHR12651">
    <property type="entry name" value="26S PROTEASOME NON-ATPASE REGULATORY SUBUNIT 9"/>
    <property type="match status" value="1"/>
</dbReference>
<evidence type="ECO:0000259" key="4">
    <source>
        <dbReference type="SMART" id="SM00228"/>
    </source>
</evidence>
<keyword evidence="6" id="KW-1185">Reference proteome</keyword>
<comment type="similarity">
    <text evidence="1">Belongs to the proteasome subunit p27 family.</text>
</comment>
<evidence type="ECO:0000256" key="3">
    <source>
        <dbReference type="SAM" id="MobiDB-lite"/>
    </source>
</evidence>
<feature type="domain" description="PDZ" evidence="4">
    <location>
        <begin position="89"/>
        <end position="199"/>
    </location>
</feature>
<dbReference type="SMART" id="SM00228">
    <property type="entry name" value="PDZ"/>
    <property type="match status" value="1"/>
</dbReference>
<dbReference type="SUPFAM" id="SSF50156">
    <property type="entry name" value="PDZ domain-like"/>
    <property type="match status" value="1"/>
</dbReference>
<dbReference type="Gene3D" id="6.10.140.1710">
    <property type="match status" value="1"/>
</dbReference>
<dbReference type="EMBL" id="CAUYUE010000006">
    <property type="protein sequence ID" value="CAK0781700.1"/>
    <property type="molecule type" value="Genomic_DNA"/>
</dbReference>
<dbReference type="PANTHER" id="PTHR12651:SF1">
    <property type="entry name" value="26S PROTEASOME NON-ATPASE REGULATORY SUBUNIT 9"/>
    <property type="match status" value="1"/>
</dbReference>
<gene>
    <name evidence="5" type="ORF">CVIRNUC_005449</name>
</gene>
<dbReference type="InterPro" id="IPR001478">
    <property type="entry name" value="PDZ"/>
</dbReference>
<dbReference type="Proteomes" id="UP001314263">
    <property type="component" value="Unassembled WGS sequence"/>
</dbReference>
<evidence type="ECO:0000313" key="6">
    <source>
        <dbReference type="Proteomes" id="UP001314263"/>
    </source>
</evidence>
<feature type="compositionally biased region" description="Polar residues" evidence="3">
    <location>
        <begin position="95"/>
        <end position="113"/>
    </location>
</feature>
<accession>A0AAV1I630</accession>
<dbReference type="InterPro" id="IPR041489">
    <property type="entry name" value="PDZ_6"/>
</dbReference>
<dbReference type="Pfam" id="PF17820">
    <property type="entry name" value="PDZ_6"/>
    <property type="match status" value="1"/>
</dbReference>
<evidence type="ECO:0000256" key="1">
    <source>
        <dbReference type="ARBA" id="ARBA00005256"/>
    </source>
</evidence>
<dbReference type="FunFam" id="2.30.42.10:FF:000107">
    <property type="entry name" value="26S proteasome non-ATPase regulatory subunit 9"/>
    <property type="match status" value="1"/>
</dbReference>
<evidence type="ECO:0000256" key="2">
    <source>
        <dbReference type="ARBA" id="ARBA00023186"/>
    </source>
</evidence>
<reference evidence="5 6" key="1">
    <citation type="submission" date="2023-10" db="EMBL/GenBank/DDBJ databases">
        <authorList>
            <person name="Maclean D."/>
            <person name="Macfadyen A."/>
        </authorList>
    </citation>
    <scope>NUCLEOTIDE SEQUENCE [LARGE SCALE GENOMIC DNA]</scope>
</reference>